<proteinExistence type="predicted"/>
<gene>
    <name evidence="1" type="ORF">PB1_16329</name>
</gene>
<comment type="caution">
    <text evidence="1">The sequence shown here is derived from an EMBL/GenBank/DDBJ whole genome shotgun (WGS) entry which is preliminary data.</text>
</comment>
<evidence type="ECO:0000313" key="1">
    <source>
        <dbReference type="EMBL" id="EIJ79141.1"/>
    </source>
</evidence>
<keyword evidence="2" id="KW-1185">Reference proteome</keyword>
<organism evidence="1 2">
    <name type="scientific">Bacillus methanolicus PB1</name>
    <dbReference type="NCBI Taxonomy" id="997296"/>
    <lineage>
        <taxon>Bacteria</taxon>
        <taxon>Bacillati</taxon>
        <taxon>Bacillota</taxon>
        <taxon>Bacilli</taxon>
        <taxon>Bacillales</taxon>
        <taxon>Bacillaceae</taxon>
        <taxon>Bacillus</taxon>
    </lineage>
</organism>
<dbReference type="AlphaFoldDB" id="I3DY20"/>
<evidence type="ECO:0000313" key="2">
    <source>
        <dbReference type="Proteomes" id="UP000010523"/>
    </source>
</evidence>
<sequence>MKLSKLSLYNKEHYSHLAKSHLYSLGKIDLVKIKDYTIAENAKHYFTIFFNAQFEDNLNDEGEPWTGMRFRRFAVDKYSAIKREEQRNEKI</sequence>
<reference evidence="1 2" key="1">
    <citation type="journal article" date="2012" name="Appl. Environ. Microbiol.">
        <title>Genome Sequence of Thermotolerant Bacillus methanolicus: Features and Regulation Related to Methylotrophy and Production of L-Lysine and L-Glutamate from Methanol.</title>
        <authorList>
            <person name="Heggeset T.M."/>
            <person name="Krog A."/>
            <person name="Balzer S."/>
            <person name="Wentzel A."/>
            <person name="Ellingsen T.E."/>
            <person name="Brautaset T."/>
        </authorList>
    </citation>
    <scope>NUCLEOTIDE SEQUENCE [LARGE SCALE GENOMIC DNA]</scope>
    <source>
        <strain evidence="1 2">PB1</strain>
    </source>
</reference>
<protein>
    <submittedName>
        <fullName evidence="1">Uncharacterized protein</fullName>
    </submittedName>
</protein>
<dbReference type="STRING" id="997296.PB1_16329"/>
<dbReference type="Proteomes" id="UP000010523">
    <property type="component" value="Unassembled WGS sequence"/>
</dbReference>
<dbReference type="EMBL" id="AFEU01000003">
    <property type="protein sequence ID" value="EIJ79141.1"/>
    <property type="molecule type" value="Genomic_DNA"/>
</dbReference>
<accession>I3DY20</accession>
<name>I3DY20_BACMT</name>